<protein>
    <submittedName>
        <fullName evidence="2">Uncharacterized protein</fullName>
    </submittedName>
</protein>
<evidence type="ECO:0000256" key="1">
    <source>
        <dbReference type="SAM" id="MobiDB-lite"/>
    </source>
</evidence>
<accession>A9NT89</accession>
<evidence type="ECO:0000313" key="2">
    <source>
        <dbReference type="EMBL" id="ABK23850.1"/>
    </source>
</evidence>
<feature type="compositionally biased region" description="Basic and acidic residues" evidence="1">
    <location>
        <begin position="50"/>
        <end position="66"/>
    </location>
</feature>
<name>A9NT89_PICSI</name>
<dbReference type="AlphaFoldDB" id="A9NT89"/>
<feature type="region of interest" description="Disordered" evidence="1">
    <location>
        <begin position="21"/>
        <end position="78"/>
    </location>
</feature>
<feature type="compositionally biased region" description="Basic residues" evidence="1">
    <location>
        <begin position="68"/>
        <end position="78"/>
    </location>
</feature>
<sequence length="78" mass="8676">MSLKKIFSEASLNAALMKEGRGKILGKSSQGKGPRSKLTAHEDEPLESEFLEKFEMQKQKGKEIPKKTQSKRAVKGSK</sequence>
<organism evidence="2">
    <name type="scientific">Picea sitchensis</name>
    <name type="common">Sitka spruce</name>
    <name type="synonym">Pinus sitchensis</name>
    <dbReference type="NCBI Taxonomy" id="3332"/>
    <lineage>
        <taxon>Eukaryota</taxon>
        <taxon>Viridiplantae</taxon>
        <taxon>Streptophyta</taxon>
        <taxon>Embryophyta</taxon>
        <taxon>Tracheophyta</taxon>
        <taxon>Spermatophyta</taxon>
        <taxon>Pinopsida</taxon>
        <taxon>Pinidae</taxon>
        <taxon>Conifers I</taxon>
        <taxon>Pinales</taxon>
        <taxon>Pinaceae</taxon>
        <taxon>Picea</taxon>
    </lineage>
</organism>
<proteinExistence type="evidence at transcript level"/>
<dbReference type="EMBL" id="EF084534">
    <property type="protein sequence ID" value="ABK23850.1"/>
    <property type="molecule type" value="mRNA"/>
</dbReference>
<reference evidence="2" key="1">
    <citation type="journal article" date="2008" name="BMC Genomics">
        <title>A conifer genomics resource of 200,000 spruce (Picea spp.) ESTs and 6,464 high-quality, sequence-finished full-length cDNAs for Sitka spruce (Picea sitchensis).</title>
        <authorList>
            <person name="Ralph S.G."/>
            <person name="Chun H.J."/>
            <person name="Kolosova N."/>
            <person name="Cooper D."/>
            <person name="Oddy C."/>
            <person name="Ritland C.E."/>
            <person name="Kirkpatrick R."/>
            <person name="Moore R."/>
            <person name="Barber S."/>
            <person name="Holt R.A."/>
            <person name="Jones S.J."/>
            <person name="Marra M.A."/>
            <person name="Douglas C.J."/>
            <person name="Ritland K."/>
            <person name="Bohlmann J."/>
        </authorList>
    </citation>
    <scope>NUCLEOTIDE SEQUENCE</scope>
    <source>
        <tissue evidence="2">Green portion of the leader tissue</tissue>
    </source>
</reference>